<evidence type="ECO:0000256" key="1">
    <source>
        <dbReference type="ARBA" id="ARBA00022475"/>
    </source>
</evidence>
<dbReference type="PANTHER" id="PTHR37485:SF1">
    <property type="entry name" value="CELL DIVISION PROTEIN FTSB"/>
    <property type="match status" value="1"/>
</dbReference>
<evidence type="ECO:0000256" key="5">
    <source>
        <dbReference type="ARBA" id="ARBA00023136"/>
    </source>
</evidence>
<dbReference type="RefSeq" id="WP_130968820.1">
    <property type="nucleotide sequence ID" value="NZ_SIXI01000006.1"/>
</dbReference>
<dbReference type="GO" id="GO:0043093">
    <property type="term" value="P:FtsZ-dependent cytokinesis"/>
    <property type="evidence" value="ECO:0007669"/>
    <property type="project" value="UniProtKB-UniRule"/>
</dbReference>
<evidence type="ECO:0000313" key="8">
    <source>
        <dbReference type="EMBL" id="TBO28729.1"/>
    </source>
</evidence>
<keyword evidence="5 7" id="KW-0472">Membrane</keyword>
<dbReference type="Proteomes" id="UP000292120">
    <property type="component" value="Unassembled WGS sequence"/>
</dbReference>
<reference evidence="8 9" key="1">
    <citation type="submission" date="2019-02" db="EMBL/GenBank/DDBJ databases">
        <title>Aquabacterium sp. strain KMB7.</title>
        <authorList>
            <person name="Chen W.-M."/>
        </authorList>
    </citation>
    <scope>NUCLEOTIDE SEQUENCE [LARGE SCALE GENOMIC DNA]</scope>
    <source>
        <strain evidence="8 9">KMB7</strain>
    </source>
</reference>
<evidence type="ECO:0000256" key="2">
    <source>
        <dbReference type="ARBA" id="ARBA00022618"/>
    </source>
</evidence>
<dbReference type="InterPro" id="IPR007060">
    <property type="entry name" value="FtsL/DivIC"/>
</dbReference>
<sequence>MRFAFLALVALLGVLHAELWFGKGGWPRVLELRTELVAQQEKNALARSRNEQMAAEVRDLREGLETAEEIARTELGMTKPDEIFVQISATR</sequence>
<comment type="similarity">
    <text evidence="7">Belongs to the FtsB family.</text>
</comment>
<dbReference type="EMBL" id="SIXI01000006">
    <property type="protein sequence ID" value="TBO28729.1"/>
    <property type="molecule type" value="Genomic_DNA"/>
</dbReference>
<evidence type="ECO:0000313" key="9">
    <source>
        <dbReference type="Proteomes" id="UP000292120"/>
    </source>
</evidence>
<keyword evidence="3 7" id="KW-0812">Transmembrane</keyword>
<dbReference type="OrthoDB" id="7061211at2"/>
<keyword evidence="6 7" id="KW-0131">Cell cycle</keyword>
<dbReference type="AlphaFoldDB" id="A0A4Q9GXX0"/>
<feature type="topological domain" description="Cytoplasmic" evidence="7">
    <location>
        <begin position="1"/>
        <end position="3"/>
    </location>
</feature>
<proteinExistence type="inferred from homology"/>
<name>A0A4Q9GXX0_9BURK</name>
<evidence type="ECO:0000256" key="7">
    <source>
        <dbReference type="HAMAP-Rule" id="MF_00599"/>
    </source>
</evidence>
<evidence type="ECO:0000256" key="3">
    <source>
        <dbReference type="ARBA" id="ARBA00022692"/>
    </source>
</evidence>
<dbReference type="GO" id="GO:0030428">
    <property type="term" value="C:cell septum"/>
    <property type="evidence" value="ECO:0007669"/>
    <property type="project" value="TreeGrafter"/>
</dbReference>
<evidence type="ECO:0000256" key="6">
    <source>
        <dbReference type="ARBA" id="ARBA00023306"/>
    </source>
</evidence>
<comment type="function">
    <text evidence="7">Essential cell division protein. May link together the upstream cell division proteins, which are predominantly cytoplasmic, with the downstream cell division proteins, which are predominantly periplasmic.</text>
</comment>
<keyword evidence="9" id="KW-1185">Reference proteome</keyword>
<comment type="caution">
    <text evidence="8">The sequence shown here is derived from an EMBL/GenBank/DDBJ whole genome shotgun (WGS) entry which is preliminary data.</text>
</comment>
<comment type="subunit">
    <text evidence="7">Part of a complex composed of FtsB, FtsL and FtsQ.</text>
</comment>
<evidence type="ECO:0000256" key="4">
    <source>
        <dbReference type="ARBA" id="ARBA00022989"/>
    </source>
</evidence>
<comment type="subcellular location">
    <subcellularLocation>
        <location evidence="7">Cell inner membrane</location>
        <topology evidence="7">Single-pass type II membrane protein</topology>
    </subcellularLocation>
    <text evidence="7">Localizes to the division septum.</text>
</comment>
<feature type="topological domain" description="Periplasmic" evidence="7">
    <location>
        <begin position="22"/>
        <end position="91"/>
    </location>
</feature>
<dbReference type="GO" id="GO:0032153">
    <property type="term" value="C:cell division site"/>
    <property type="evidence" value="ECO:0007669"/>
    <property type="project" value="UniProtKB-UniRule"/>
</dbReference>
<keyword evidence="1 7" id="KW-1003">Cell membrane</keyword>
<dbReference type="Pfam" id="PF04977">
    <property type="entry name" value="DivIC"/>
    <property type="match status" value="1"/>
</dbReference>
<keyword evidence="2 7" id="KW-0132">Cell division</keyword>
<dbReference type="NCBIfam" id="NF002058">
    <property type="entry name" value="PRK00888.1"/>
    <property type="match status" value="1"/>
</dbReference>
<dbReference type="InterPro" id="IPR023081">
    <property type="entry name" value="Cell_div_FtsB"/>
</dbReference>
<dbReference type="PANTHER" id="PTHR37485">
    <property type="entry name" value="CELL DIVISION PROTEIN FTSB"/>
    <property type="match status" value="1"/>
</dbReference>
<dbReference type="HAMAP" id="MF_00599">
    <property type="entry name" value="FtsB"/>
    <property type="match status" value="1"/>
</dbReference>
<gene>
    <name evidence="7 8" type="primary">ftsB</name>
    <name evidence="8" type="ORF">EYS42_14020</name>
</gene>
<accession>A0A4Q9GXX0</accession>
<protein>
    <recommendedName>
        <fullName evidence="7">Cell division protein FtsB</fullName>
    </recommendedName>
</protein>
<organism evidence="8 9">
    <name type="scientific">Aquabacterium lacunae</name>
    <dbReference type="NCBI Taxonomy" id="2528630"/>
    <lineage>
        <taxon>Bacteria</taxon>
        <taxon>Pseudomonadati</taxon>
        <taxon>Pseudomonadota</taxon>
        <taxon>Betaproteobacteria</taxon>
        <taxon>Burkholderiales</taxon>
        <taxon>Aquabacterium</taxon>
    </lineage>
</organism>
<keyword evidence="4 7" id="KW-1133">Transmembrane helix</keyword>
<keyword evidence="7" id="KW-0997">Cell inner membrane</keyword>
<dbReference type="GO" id="GO:0005886">
    <property type="term" value="C:plasma membrane"/>
    <property type="evidence" value="ECO:0007669"/>
    <property type="project" value="UniProtKB-SubCell"/>
</dbReference>